<evidence type="ECO:0000256" key="1">
    <source>
        <dbReference type="ARBA" id="ARBA00022737"/>
    </source>
</evidence>
<dbReference type="InterPro" id="IPR056497">
    <property type="entry name" value="HEAT_DAAF5"/>
</dbReference>
<protein>
    <submittedName>
        <fullName evidence="5">Dynein assembly factor 5, axonemal</fullName>
    </submittedName>
</protein>
<dbReference type="AlphaFoldDB" id="A0A6P3WXP2"/>
<dbReference type="Pfam" id="PF25757">
    <property type="entry name" value="TPR_DNAAF5"/>
    <property type="match status" value="1"/>
</dbReference>
<dbReference type="PANTHER" id="PTHR16216:SF2">
    <property type="entry name" value="DYNEIN AXONEMAL ASSEMBLY FACTOR 5"/>
    <property type="match status" value="1"/>
</dbReference>
<dbReference type="RefSeq" id="XP_014470409.1">
    <property type="nucleotide sequence ID" value="XM_014614923.1"/>
</dbReference>
<evidence type="ECO:0000313" key="5">
    <source>
        <dbReference type="RefSeq" id="XP_014470409.1"/>
    </source>
</evidence>
<dbReference type="Pfam" id="PF24573">
    <property type="entry name" value="HEAT_DAAF5"/>
    <property type="match status" value="1"/>
</dbReference>
<dbReference type="Proteomes" id="UP000515204">
    <property type="component" value="Unplaced"/>
</dbReference>
<dbReference type="SUPFAM" id="SSF48371">
    <property type="entry name" value="ARM repeat"/>
    <property type="match status" value="1"/>
</dbReference>
<evidence type="ECO:0000313" key="4">
    <source>
        <dbReference type="Proteomes" id="UP000515204"/>
    </source>
</evidence>
<dbReference type="Pfam" id="PF02985">
    <property type="entry name" value="HEAT"/>
    <property type="match status" value="1"/>
</dbReference>
<accession>A0A6P3WXP2</accession>
<organism evidence="4 5">
    <name type="scientific">Dinoponera quadriceps</name>
    <name type="common">South American ant</name>
    <dbReference type="NCBI Taxonomy" id="609295"/>
    <lineage>
        <taxon>Eukaryota</taxon>
        <taxon>Metazoa</taxon>
        <taxon>Ecdysozoa</taxon>
        <taxon>Arthropoda</taxon>
        <taxon>Hexapoda</taxon>
        <taxon>Insecta</taxon>
        <taxon>Pterygota</taxon>
        <taxon>Neoptera</taxon>
        <taxon>Endopterygota</taxon>
        <taxon>Hymenoptera</taxon>
        <taxon>Apocrita</taxon>
        <taxon>Aculeata</taxon>
        <taxon>Formicoidea</taxon>
        <taxon>Formicidae</taxon>
        <taxon>Ponerinae</taxon>
        <taxon>Ponerini</taxon>
        <taxon>Dinoponera</taxon>
    </lineage>
</organism>
<dbReference type="PANTHER" id="PTHR16216">
    <property type="entry name" value="DYNEIN ASSEMBLY FACTOR 5, AXONEMAL"/>
    <property type="match status" value="1"/>
</dbReference>
<keyword evidence="1" id="KW-0677">Repeat</keyword>
<dbReference type="GO" id="GO:0005737">
    <property type="term" value="C:cytoplasm"/>
    <property type="evidence" value="ECO:0007669"/>
    <property type="project" value="TreeGrafter"/>
</dbReference>
<name>A0A6P3WXP2_DINQU</name>
<dbReference type="GeneID" id="106742197"/>
<sequence length="823" mass="93029">MALDLELSKITVSLQADEKSRRRQALEEIMENISREGTSNDVLVKIWESVHKHLIRMLNDNTEICRDLTVGILRIFLDALSPDDKYIIYIIPIMSRRLGVQEQIESSEEVRLKCVSLLRIIILKYKDLLAPYIPDVTGIVVRTVMDCYPNVKKESCKCISDYAKTLSRHFYSQSEHLIKPILSNFTHQHYRVRLAAVEAIGDVIRHGNSKSMEEVATPLAQRLFDQSGIVREAVVQVSGRWLAELPDRYSWWHKLLPLIMTGLHDELAEIRAKASTMWDAAGKIYMEENENDAKLKDKMDFLTEDPEHYPPDISRPNLGCRMIAQQNLCKLVNGISVELGDWLPDIRLRSAQLLCVLILNVEEDVTQHIEKLLPSMYRACNDEDKRVVGCVETAARYLGYFVNPEIYCHLVLPTVEESTTAGHLRVLAAIISGSEPKALSLRLDTIANFLQQPHICRSKNYQRQLLSCCNSLLVVCKEDCVAITRPLFVAIFTARAMSAEACIREEADRLLEILVGINSPRDVEDFFLDHTESMITSVRDDCASWSVYSAESQIFAACLSRAGAVIVRNLDLVLPILEKTMADADPELKLRHFILLSEYFSGNRSTFPAIGRVASTIIERIVAPGLVWTAGRAAEAIRTAAVCCLNAILRNVPSMDESHLSSILPVLISLADDKAKKTRLYSIRAICSMVARKQSRLTDEHVHRAYPVLLKRLDDGCDDVRYAAVEALVEVWSAASEDYDVVLSKSHIDAVYTTMIIHLDDPESHFQLIMLDALKQIARISPELLCPKLHKCRPNFRNKAGIDALLEHCQTILRKDYVSRKNA</sequence>
<dbReference type="InterPro" id="IPR011989">
    <property type="entry name" value="ARM-like"/>
</dbReference>
<dbReference type="InterPro" id="IPR057978">
    <property type="entry name" value="TPR_DAAF5"/>
</dbReference>
<reference evidence="5" key="1">
    <citation type="submission" date="2025-08" db="UniProtKB">
        <authorList>
            <consortium name="RefSeq"/>
        </authorList>
    </citation>
    <scope>IDENTIFICATION</scope>
</reference>
<feature type="domain" description="Dynein axonemal assembly factor 5 HEAT-repeat" evidence="2">
    <location>
        <begin position="307"/>
        <end position="498"/>
    </location>
</feature>
<dbReference type="GO" id="GO:0045505">
    <property type="term" value="F:dynein intermediate chain binding"/>
    <property type="evidence" value="ECO:0007669"/>
    <property type="project" value="TreeGrafter"/>
</dbReference>
<dbReference type="GO" id="GO:0003341">
    <property type="term" value="P:cilium movement"/>
    <property type="evidence" value="ECO:0007669"/>
    <property type="project" value="TreeGrafter"/>
</dbReference>
<dbReference type="KEGG" id="dqu:106742197"/>
<keyword evidence="4" id="KW-1185">Reference proteome</keyword>
<dbReference type="CTD" id="54919"/>
<gene>
    <name evidence="5" type="primary">LOC106742197</name>
</gene>
<dbReference type="GO" id="GO:0036158">
    <property type="term" value="P:outer dynein arm assembly"/>
    <property type="evidence" value="ECO:0007669"/>
    <property type="project" value="TreeGrafter"/>
</dbReference>
<evidence type="ECO:0000259" key="2">
    <source>
        <dbReference type="Pfam" id="PF24573"/>
    </source>
</evidence>
<evidence type="ECO:0000259" key="3">
    <source>
        <dbReference type="Pfam" id="PF25757"/>
    </source>
</evidence>
<dbReference type="InterPro" id="IPR016024">
    <property type="entry name" value="ARM-type_fold"/>
</dbReference>
<feature type="domain" description="Dynein axonemal assembly factor 5 TPR repeats" evidence="3">
    <location>
        <begin position="14"/>
        <end position="298"/>
    </location>
</feature>
<dbReference type="GO" id="GO:0036159">
    <property type="term" value="P:inner dynein arm assembly"/>
    <property type="evidence" value="ECO:0007669"/>
    <property type="project" value="TreeGrafter"/>
</dbReference>
<dbReference type="OrthoDB" id="413572at2759"/>
<dbReference type="Gene3D" id="1.25.10.10">
    <property type="entry name" value="Leucine-rich Repeat Variant"/>
    <property type="match status" value="2"/>
</dbReference>
<dbReference type="InterPro" id="IPR000357">
    <property type="entry name" value="HEAT"/>
</dbReference>
<dbReference type="InterPro" id="IPR052623">
    <property type="entry name" value="DAAF5"/>
</dbReference>
<proteinExistence type="predicted"/>